<keyword evidence="3" id="KW-0813">Transport</keyword>
<keyword evidence="5" id="KW-0288">FMN</keyword>
<name>A0A8D5AMZ3_9GAMM</name>
<dbReference type="RefSeq" id="WP_082411425.1">
    <property type="nucleotide sequence ID" value="NZ_AP019782.1"/>
</dbReference>
<dbReference type="Pfam" id="PF00258">
    <property type="entry name" value="Flavodoxin_1"/>
    <property type="match status" value="1"/>
</dbReference>
<evidence type="ECO:0000256" key="6">
    <source>
        <dbReference type="ARBA" id="ARBA00022982"/>
    </source>
</evidence>
<dbReference type="EMBL" id="AP019782">
    <property type="protein sequence ID" value="BBL71580.1"/>
    <property type="molecule type" value="Genomic_DNA"/>
</dbReference>
<dbReference type="PANTHER" id="PTHR42809">
    <property type="entry name" value="FLAVODOXIN 2"/>
    <property type="match status" value="1"/>
</dbReference>
<dbReference type="Proteomes" id="UP000824988">
    <property type="component" value="Chromosome"/>
</dbReference>
<evidence type="ECO:0000256" key="4">
    <source>
        <dbReference type="ARBA" id="ARBA00022630"/>
    </source>
</evidence>
<dbReference type="PANTHER" id="PTHR42809:SF1">
    <property type="entry name" value="FLAVODOXIN 1"/>
    <property type="match status" value="1"/>
</dbReference>
<dbReference type="InterPro" id="IPR050619">
    <property type="entry name" value="Flavodoxin"/>
</dbReference>
<evidence type="ECO:0000256" key="5">
    <source>
        <dbReference type="ARBA" id="ARBA00022643"/>
    </source>
</evidence>
<keyword evidence="4" id="KW-0285">Flavoprotein</keyword>
<proteinExistence type="inferred from homology"/>
<dbReference type="GO" id="GO:0010181">
    <property type="term" value="F:FMN binding"/>
    <property type="evidence" value="ECO:0007669"/>
    <property type="project" value="InterPro"/>
</dbReference>
<dbReference type="SUPFAM" id="SSF52218">
    <property type="entry name" value="Flavoproteins"/>
    <property type="match status" value="1"/>
</dbReference>
<comment type="similarity">
    <text evidence="2">Belongs to the flavodoxin family.</text>
</comment>
<dbReference type="PRINTS" id="PR00369">
    <property type="entry name" value="FLAVODOXIN"/>
</dbReference>
<evidence type="ECO:0000313" key="8">
    <source>
        <dbReference type="EMBL" id="BBL71580.1"/>
    </source>
</evidence>
<sequence>MTARAAVLYGSSRGNTRKVVARLPEQLHFAVDVLDVAERPEPAALAPYSVLLFFASTWGDGELQKDMEAFLAGRALSLQGKRYAICELGNYYGYDDYEFGAMRIIRHHLEAAGGQELIEPFSMDSLPRKDWDGLARWCALLNAAMEPR</sequence>
<evidence type="ECO:0000256" key="1">
    <source>
        <dbReference type="ARBA" id="ARBA00001917"/>
    </source>
</evidence>
<organism evidence="8 9">
    <name type="scientific">Methylogaea oryzae</name>
    <dbReference type="NCBI Taxonomy" id="1295382"/>
    <lineage>
        <taxon>Bacteria</taxon>
        <taxon>Pseudomonadati</taxon>
        <taxon>Pseudomonadota</taxon>
        <taxon>Gammaproteobacteria</taxon>
        <taxon>Methylococcales</taxon>
        <taxon>Methylococcaceae</taxon>
        <taxon>Methylogaea</taxon>
    </lineage>
</organism>
<dbReference type="InterPro" id="IPR029039">
    <property type="entry name" value="Flavoprotein-like_sf"/>
</dbReference>
<dbReference type="AlphaFoldDB" id="A0A8D5AMZ3"/>
<keyword evidence="6" id="KW-0249">Electron transport</keyword>
<dbReference type="InterPro" id="IPR001094">
    <property type="entry name" value="Flavdoxin-like"/>
</dbReference>
<feature type="domain" description="Flavodoxin-like" evidence="7">
    <location>
        <begin position="5"/>
        <end position="142"/>
    </location>
</feature>
<reference evidence="8" key="1">
    <citation type="submission" date="2019-06" db="EMBL/GenBank/DDBJ databases">
        <title>Complete genome sequence of Methylogaea oryzae strain JCM16910.</title>
        <authorList>
            <person name="Asakawa S."/>
        </authorList>
    </citation>
    <scope>NUCLEOTIDE SEQUENCE</scope>
    <source>
        <strain evidence="8">E10</strain>
    </source>
</reference>
<dbReference type="PROSITE" id="PS50902">
    <property type="entry name" value="FLAVODOXIN_LIKE"/>
    <property type="match status" value="1"/>
</dbReference>
<keyword evidence="9" id="KW-1185">Reference proteome</keyword>
<evidence type="ECO:0000256" key="2">
    <source>
        <dbReference type="ARBA" id="ARBA00005267"/>
    </source>
</evidence>
<evidence type="ECO:0000313" key="9">
    <source>
        <dbReference type="Proteomes" id="UP000824988"/>
    </source>
</evidence>
<evidence type="ECO:0000259" key="7">
    <source>
        <dbReference type="PROSITE" id="PS50902"/>
    </source>
</evidence>
<comment type="cofactor">
    <cofactor evidence="1">
        <name>FMN</name>
        <dbReference type="ChEBI" id="CHEBI:58210"/>
    </cofactor>
</comment>
<dbReference type="KEGG" id="moz:MoryE10_21860"/>
<dbReference type="InterPro" id="IPR008254">
    <property type="entry name" value="Flavodoxin/NO_synth"/>
</dbReference>
<protein>
    <submittedName>
        <fullName evidence="8">Flavodoxin</fullName>
    </submittedName>
</protein>
<evidence type="ECO:0000256" key="3">
    <source>
        <dbReference type="ARBA" id="ARBA00022448"/>
    </source>
</evidence>
<accession>A0A8D5AMZ3</accession>
<gene>
    <name evidence="8" type="ORF">MoryE10_21860</name>
</gene>
<dbReference type="Gene3D" id="3.40.50.360">
    <property type="match status" value="1"/>
</dbReference>